<keyword evidence="3" id="KW-0285">Flavoprotein</keyword>
<dbReference type="InterPro" id="IPR007867">
    <property type="entry name" value="GMC_OxRtase_C"/>
</dbReference>
<evidence type="ECO:0000256" key="4">
    <source>
        <dbReference type="SAM" id="SignalP"/>
    </source>
</evidence>
<evidence type="ECO:0000259" key="5">
    <source>
        <dbReference type="PROSITE" id="PS51164"/>
    </source>
</evidence>
<evidence type="ECO:0000256" key="3">
    <source>
        <dbReference type="RuleBase" id="RU003968"/>
    </source>
</evidence>
<dbReference type="GO" id="GO:0005975">
    <property type="term" value="P:carbohydrate metabolic process"/>
    <property type="evidence" value="ECO:0007669"/>
    <property type="project" value="InterPro"/>
</dbReference>
<keyword evidence="7" id="KW-1185">Reference proteome</keyword>
<reference evidence="6 7" key="1">
    <citation type="submission" date="2021-11" db="EMBL/GenBank/DDBJ databases">
        <title>Black yeast isolated from Biological Soil Crust.</title>
        <authorList>
            <person name="Kurbessoian T."/>
        </authorList>
    </citation>
    <scope>NUCLEOTIDE SEQUENCE [LARGE SCALE GENOMIC DNA]</scope>
    <source>
        <strain evidence="6 7">CCFEE 5522</strain>
    </source>
</reference>
<dbReference type="Proteomes" id="UP001324427">
    <property type="component" value="Unassembled WGS sequence"/>
</dbReference>
<dbReference type="PROSITE" id="PS51164">
    <property type="entry name" value="CBM1_2"/>
    <property type="match status" value="1"/>
</dbReference>
<dbReference type="InterPro" id="IPR036188">
    <property type="entry name" value="FAD/NAD-bd_sf"/>
</dbReference>
<organism evidence="6 7">
    <name type="scientific">Oleoguttula mirabilis</name>
    <dbReference type="NCBI Taxonomy" id="1507867"/>
    <lineage>
        <taxon>Eukaryota</taxon>
        <taxon>Fungi</taxon>
        <taxon>Dikarya</taxon>
        <taxon>Ascomycota</taxon>
        <taxon>Pezizomycotina</taxon>
        <taxon>Dothideomycetes</taxon>
        <taxon>Dothideomycetidae</taxon>
        <taxon>Mycosphaerellales</taxon>
        <taxon>Teratosphaeriaceae</taxon>
        <taxon>Oleoguttula</taxon>
    </lineage>
</organism>
<evidence type="ECO:0000256" key="2">
    <source>
        <dbReference type="ARBA" id="ARBA00022729"/>
    </source>
</evidence>
<evidence type="ECO:0000313" key="6">
    <source>
        <dbReference type="EMBL" id="KAK4544258.1"/>
    </source>
</evidence>
<accession>A0AAV9JG69</accession>
<protein>
    <recommendedName>
        <fullName evidence="5">CBM1 domain-containing protein</fullName>
    </recommendedName>
</protein>
<dbReference type="PANTHER" id="PTHR47190">
    <property type="entry name" value="DEHYDROGENASE, PUTATIVE-RELATED"/>
    <property type="match status" value="1"/>
</dbReference>
<dbReference type="SMART" id="SM00236">
    <property type="entry name" value="fCBD"/>
    <property type="match status" value="1"/>
</dbReference>
<gene>
    <name evidence="6" type="ORF">LTR36_004468</name>
</gene>
<dbReference type="AlphaFoldDB" id="A0AAV9JG69"/>
<dbReference type="SUPFAM" id="SSF54373">
    <property type="entry name" value="FAD-linked reductases, C-terminal domain"/>
    <property type="match status" value="1"/>
</dbReference>
<dbReference type="Pfam" id="PF00732">
    <property type="entry name" value="GMC_oxred_N"/>
    <property type="match status" value="1"/>
</dbReference>
<dbReference type="InterPro" id="IPR035971">
    <property type="entry name" value="CBD_sf"/>
</dbReference>
<feature type="chain" id="PRO_5043832844" description="CBM1 domain-containing protein" evidence="4">
    <location>
        <begin position="20"/>
        <end position="1000"/>
    </location>
</feature>
<dbReference type="Pfam" id="PF16010">
    <property type="entry name" value="CDH-cyt"/>
    <property type="match status" value="1"/>
</dbReference>
<dbReference type="PROSITE" id="PS00562">
    <property type="entry name" value="CBM1_1"/>
    <property type="match status" value="1"/>
</dbReference>
<dbReference type="Pfam" id="PF00734">
    <property type="entry name" value="CBM_1"/>
    <property type="match status" value="1"/>
</dbReference>
<dbReference type="InterPro" id="IPR053208">
    <property type="entry name" value="GMC_Oxidoreductase_CD"/>
</dbReference>
<dbReference type="GO" id="GO:0005576">
    <property type="term" value="C:extracellular region"/>
    <property type="evidence" value="ECO:0007669"/>
    <property type="project" value="InterPro"/>
</dbReference>
<comment type="caution">
    <text evidence="6">The sequence shown here is derived from an EMBL/GenBank/DDBJ whole genome shotgun (WGS) entry which is preliminary data.</text>
</comment>
<dbReference type="GO" id="GO:0016614">
    <property type="term" value="F:oxidoreductase activity, acting on CH-OH group of donors"/>
    <property type="evidence" value="ECO:0007669"/>
    <property type="project" value="InterPro"/>
</dbReference>
<dbReference type="Pfam" id="PF13450">
    <property type="entry name" value="NAD_binding_8"/>
    <property type="match status" value="1"/>
</dbReference>
<dbReference type="CDD" id="cd09630">
    <property type="entry name" value="CDH_like_cytochrome"/>
    <property type="match status" value="1"/>
</dbReference>
<dbReference type="InterPro" id="IPR015920">
    <property type="entry name" value="Cellobiose_DH-like_cyt"/>
</dbReference>
<dbReference type="GO" id="GO:0030248">
    <property type="term" value="F:cellulose binding"/>
    <property type="evidence" value="ECO:0007669"/>
    <property type="project" value="InterPro"/>
</dbReference>
<dbReference type="EMBL" id="JAVFHQ010000026">
    <property type="protein sequence ID" value="KAK4544258.1"/>
    <property type="molecule type" value="Genomic_DNA"/>
</dbReference>
<feature type="signal peptide" evidence="4">
    <location>
        <begin position="1"/>
        <end position="19"/>
    </location>
</feature>
<dbReference type="PANTHER" id="PTHR47190:SF2">
    <property type="entry name" value="CELLOBIOSE DEHYDROGENASE (AFU_ORTHOLOGUE AFUA_2G17620)"/>
    <property type="match status" value="1"/>
</dbReference>
<feature type="domain" description="CBM1" evidence="5">
    <location>
        <begin position="962"/>
        <end position="998"/>
    </location>
</feature>
<dbReference type="Pfam" id="PF05199">
    <property type="entry name" value="GMC_oxred_C"/>
    <property type="match status" value="1"/>
</dbReference>
<dbReference type="PROSITE" id="PS00624">
    <property type="entry name" value="GMC_OXRED_2"/>
    <property type="match status" value="1"/>
</dbReference>
<dbReference type="Gene3D" id="3.30.410.10">
    <property type="entry name" value="Cholesterol Oxidase, domain 2"/>
    <property type="match status" value="1"/>
</dbReference>
<dbReference type="SUPFAM" id="SSF49344">
    <property type="entry name" value="CBD9-like"/>
    <property type="match status" value="1"/>
</dbReference>
<comment type="similarity">
    <text evidence="1 3">Belongs to the GMC oxidoreductase family.</text>
</comment>
<dbReference type="Gene3D" id="3.50.50.60">
    <property type="entry name" value="FAD/NAD(P)-binding domain"/>
    <property type="match status" value="1"/>
</dbReference>
<dbReference type="PROSITE" id="PS00623">
    <property type="entry name" value="GMC_OXRED_1"/>
    <property type="match status" value="1"/>
</dbReference>
<dbReference type="SUPFAM" id="SSF51905">
    <property type="entry name" value="FAD/NAD(P)-binding domain"/>
    <property type="match status" value="1"/>
</dbReference>
<proteinExistence type="inferred from homology"/>
<keyword evidence="3" id="KW-0274">FAD</keyword>
<dbReference type="GO" id="GO:0050660">
    <property type="term" value="F:flavin adenine dinucleotide binding"/>
    <property type="evidence" value="ECO:0007669"/>
    <property type="project" value="InterPro"/>
</dbReference>
<keyword evidence="2 4" id="KW-0732">Signal</keyword>
<dbReference type="InterPro" id="IPR000172">
    <property type="entry name" value="GMC_OxRdtase_N"/>
</dbReference>
<name>A0AAV9JG69_9PEZI</name>
<dbReference type="InterPro" id="IPR000254">
    <property type="entry name" value="CBD"/>
</dbReference>
<evidence type="ECO:0000313" key="7">
    <source>
        <dbReference type="Proteomes" id="UP001324427"/>
    </source>
</evidence>
<dbReference type="Gene3D" id="2.60.40.1210">
    <property type="entry name" value="Cellobiose dehydrogenase, cytochrome domain"/>
    <property type="match status" value="1"/>
</dbReference>
<sequence>MKLSQISSALVLGASSALGQTFSKYTDTNAIEFWQATFSTTFGDGNAQWGMALPAAAESSMTDEYIGHLVVPRVTAGTWMGLSHYSEMTSSLLLVTWIDGSEIMTSFRYASGYVAPEVYTGNATLTQISSTINDTHYELTYRCENCWTWDQGGATGSQVPATTSAAAQLIGWAQATNAPTTPSDADSAILQHANDGIFGALVASARNTAYTSWVELATATSSATATATGNSTGSAGATGTGAAVATATSVACPATNTLANSTFDYIIVGAGAGGIPLADKLSEAGKSVLLIEKGPPSSGRWGGTMKPDWLVGTNLTRFDVPGLDNEIWEDSTGIACDDYDVMAGCVLGGGTAVNAGLWWRANPEDFDYNFPAGWKSADVAPAVARVFDRIPFTDHPSTDGIIYKPCGYDIVGGALAASGWQNVTADDVPGKKNGTYSRPDQMFSHGERGGPMATYLVTADARKNFKLITNTTVNRVVRDGSRITGVEVQAFLNGGQCGTIKVTPNTGKVILSAGAFGTPKILFRSGIGPEDQLEIVKEAEGTKMVNSSQWINLPVGYNLDDHTNTDIVITHPNVSFYDFYAAYTSPIKADKDRYLDNRTGILTQSAPNLSVVFWQEIEGEDGINRQMQYTARVESGHDINSTKAMVISQYLGRGATSRGRTTINGGLDMTVSKTPYLNNKYDLAAVAAGIDSLKTSLASDPAIKIVFPAANTSTADFLASYPLTTGDRSANHWMGSCKMGLDSGLVNNGTAVVDTSAKVYGTDNLFVVDASIFPGMVSNNPSALIVAAAEHASQIILALDVNNSSLVANVTSNSTAPYGTGRPSGTAPVGTGRLNGTAPAGTAPFRATGTSRCTTDITISRSKSAATTLLSLSSIHTPQAVATSTSKCTTAITISRSKSAANTLLSLSSIHTPQAVATTLSGHPSYSYPAGGYESQNSTLASATATGPTASSGAAQATGTDGAIAQYQRCGGIGYSGGVECQTGLVCKAWNQYYSQCVSG</sequence>
<dbReference type="SUPFAM" id="SSF57180">
    <property type="entry name" value="Cellulose-binding domain"/>
    <property type="match status" value="1"/>
</dbReference>
<evidence type="ECO:0000256" key="1">
    <source>
        <dbReference type="ARBA" id="ARBA00010790"/>
    </source>
</evidence>